<evidence type="ECO:0000313" key="3">
    <source>
        <dbReference type="Proteomes" id="UP000053232"/>
    </source>
</evidence>
<gene>
    <name evidence="2" type="ORF">OXYTRIMIC_633</name>
</gene>
<organism evidence="2 3">
    <name type="scientific">Oxytricha trifallax</name>
    <dbReference type="NCBI Taxonomy" id="1172189"/>
    <lineage>
        <taxon>Eukaryota</taxon>
        <taxon>Sar</taxon>
        <taxon>Alveolata</taxon>
        <taxon>Ciliophora</taxon>
        <taxon>Intramacronucleata</taxon>
        <taxon>Spirotrichea</taxon>
        <taxon>Stichotrichia</taxon>
        <taxon>Sporadotrichida</taxon>
        <taxon>Oxytrichidae</taxon>
        <taxon>Oxytrichinae</taxon>
        <taxon>Oxytricha</taxon>
    </lineage>
</organism>
<reference evidence="3" key="1">
    <citation type="journal article" date="2014" name="Cell">
        <title>The Architecture of a Scrambled Genome Reveals Massive Levels of Genomic Rearrangement during Development.</title>
        <authorList>
            <person name="Chen X."/>
            <person name="Bracht J.R."/>
            <person name="Goldman A.D."/>
            <person name="Dolzhenko E."/>
            <person name="Clay D.M."/>
            <person name="Swart E.C."/>
            <person name="Perlman D.H."/>
            <person name="Doak T.G."/>
            <person name="Stuart A."/>
            <person name="Amemiya C.T."/>
            <person name="Sebra R.P."/>
            <person name="Landweber L.F."/>
        </authorList>
    </citation>
    <scope>NUCLEOTIDE SEQUENCE [LARGE SCALE GENOMIC DNA]</scope>
    <source>
        <strain evidence="3">JRB310</strain>
    </source>
</reference>
<dbReference type="EMBL" id="ARYC01018038">
    <property type="protein sequence ID" value="KEJ82505.1"/>
    <property type="molecule type" value="Genomic_DNA"/>
</dbReference>
<comment type="caution">
    <text evidence="2">The sequence shown here is derived from an EMBL/GenBank/DDBJ whole genome shotgun (WGS) entry which is preliminary data.</text>
</comment>
<dbReference type="Proteomes" id="UP000053232">
    <property type="component" value="Unassembled WGS sequence"/>
</dbReference>
<feature type="region of interest" description="Disordered" evidence="1">
    <location>
        <begin position="1"/>
        <end position="25"/>
    </location>
</feature>
<keyword evidence="3" id="KW-1185">Reference proteome</keyword>
<protein>
    <submittedName>
        <fullName evidence="2">Uncharacterized protein</fullName>
    </submittedName>
</protein>
<evidence type="ECO:0000313" key="2">
    <source>
        <dbReference type="EMBL" id="KEJ82505.1"/>
    </source>
</evidence>
<sequence length="179" mass="21416">MEGEEERPKQKRSNRDYFEYSKKPQTNRNKIYPNVEVNNKNLNKCIVTLDNSRQLHFFKPQREAEGWVSRNERFAEKKRNKRRIDIISNKRQVASQNIQLKICFQNVRGLNQKLKQYAMMKEFEDRNPDFIALVETRLQRIIGLNSQNITQTQLARNGRELTMNSGKYKMKTIKTLFNT</sequence>
<feature type="compositionally biased region" description="Basic and acidic residues" evidence="1">
    <location>
        <begin position="13"/>
        <end position="22"/>
    </location>
</feature>
<dbReference type="SUPFAM" id="SSF56219">
    <property type="entry name" value="DNase I-like"/>
    <property type="match status" value="1"/>
</dbReference>
<dbReference type="InterPro" id="IPR036691">
    <property type="entry name" value="Endo/exonu/phosph_ase_sf"/>
</dbReference>
<accession>A0A073HZ77</accession>
<dbReference type="AlphaFoldDB" id="A0A073HZ77"/>
<dbReference type="Gene3D" id="3.60.10.10">
    <property type="entry name" value="Endonuclease/exonuclease/phosphatase"/>
    <property type="match status" value="1"/>
</dbReference>
<evidence type="ECO:0000256" key="1">
    <source>
        <dbReference type="SAM" id="MobiDB-lite"/>
    </source>
</evidence>
<proteinExistence type="predicted"/>
<name>A0A073HZ77_9SPIT</name>